<dbReference type="InterPro" id="IPR025364">
    <property type="entry name" value="DUF4268"/>
</dbReference>
<evidence type="ECO:0000259" key="1">
    <source>
        <dbReference type="Pfam" id="PF14088"/>
    </source>
</evidence>
<dbReference type="EMBL" id="LAZR01030903">
    <property type="protein sequence ID" value="KKL55257.1"/>
    <property type="molecule type" value="Genomic_DNA"/>
</dbReference>
<reference evidence="2" key="1">
    <citation type="journal article" date="2015" name="Nature">
        <title>Complex archaea that bridge the gap between prokaryotes and eukaryotes.</title>
        <authorList>
            <person name="Spang A."/>
            <person name="Saw J.H."/>
            <person name="Jorgensen S.L."/>
            <person name="Zaremba-Niedzwiedzka K."/>
            <person name="Martijn J."/>
            <person name="Lind A.E."/>
            <person name="van Eijk R."/>
            <person name="Schleper C."/>
            <person name="Guy L."/>
            <person name="Ettema T.J."/>
        </authorList>
    </citation>
    <scope>NUCLEOTIDE SEQUENCE</scope>
</reference>
<evidence type="ECO:0000313" key="2">
    <source>
        <dbReference type="EMBL" id="KKL55257.1"/>
    </source>
</evidence>
<sequence length="306" mass="35103">MDRLKWPTHPLNTYLDFTKWLQDNIDVLNEVIDLDLSNPESEQSAGAFSVDLVAEDESGNPVIIENQLEKSNHDHLGKILTYLVAMGAKTAIWIVADPRPEHISAITWLNESSSANFYLLKMEAIKIDDSTPAPLLTVIVGPSEEGKDVGKVKKDIAERYIIRERFWTQLLNLSKQKTKLHANISPTRHNWLGTSAGINGLAFNYGLRKNEAQVELYIDRGKERDEENKAIFEKLFNHKEDIEKIFGNQLEWQKLEGKRACRIRKRIKVGGYRDGEEKVPQIHEAMVNDMISLERALRSYIKKLRI</sequence>
<feature type="domain" description="DUF4268" evidence="1">
    <location>
        <begin position="162"/>
        <end position="300"/>
    </location>
</feature>
<accession>A0A0F9FVX3</accession>
<gene>
    <name evidence="2" type="ORF">LCGC14_2257200</name>
</gene>
<proteinExistence type="predicted"/>
<dbReference type="Gene3D" id="3.40.1350.10">
    <property type="match status" value="1"/>
</dbReference>
<comment type="caution">
    <text evidence="2">The sequence shown here is derived from an EMBL/GenBank/DDBJ whole genome shotgun (WGS) entry which is preliminary data.</text>
</comment>
<organism evidence="2">
    <name type="scientific">marine sediment metagenome</name>
    <dbReference type="NCBI Taxonomy" id="412755"/>
    <lineage>
        <taxon>unclassified sequences</taxon>
        <taxon>metagenomes</taxon>
        <taxon>ecological metagenomes</taxon>
    </lineage>
</organism>
<dbReference type="Pfam" id="PF14088">
    <property type="entry name" value="DUF4268"/>
    <property type="match status" value="1"/>
</dbReference>
<dbReference type="InterPro" id="IPR011856">
    <property type="entry name" value="tRNA_endonuc-like_dom_sf"/>
</dbReference>
<protein>
    <recommendedName>
        <fullName evidence="1">DUF4268 domain-containing protein</fullName>
    </recommendedName>
</protein>
<dbReference type="AlphaFoldDB" id="A0A0F9FVX3"/>
<dbReference type="GO" id="GO:0003676">
    <property type="term" value="F:nucleic acid binding"/>
    <property type="evidence" value="ECO:0007669"/>
    <property type="project" value="InterPro"/>
</dbReference>
<name>A0A0F9FVX3_9ZZZZ</name>